<comment type="similarity">
    <text evidence="4 12">Belongs to the GMC oxidoreductase family.</text>
</comment>
<comment type="caution">
    <text evidence="16">The sequence shown here is derived from an EMBL/GenBank/DDBJ whole genome shotgun (WGS) entry which is preliminary data.</text>
</comment>
<accession>A0AA40ABF6</accession>
<feature type="active site" description="Proton acceptor" evidence="13">
    <location>
        <position position="708"/>
    </location>
</feature>
<feature type="domain" description="Glucose-methanol-choline oxidoreductase C-terminal" evidence="15">
    <location>
        <begin position="590"/>
        <end position="760"/>
    </location>
</feature>
<dbReference type="InterPro" id="IPR012400">
    <property type="entry name" value="Long_Oxdase"/>
</dbReference>
<keyword evidence="7" id="KW-0812">Transmembrane</keyword>
<evidence type="ECO:0000259" key="14">
    <source>
        <dbReference type="Pfam" id="PF00732"/>
    </source>
</evidence>
<evidence type="ECO:0000259" key="15">
    <source>
        <dbReference type="Pfam" id="PF05199"/>
    </source>
</evidence>
<comment type="catalytic activity">
    <reaction evidence="1 12">
        <text>a long-chain primary fatty alcohol + O2 = a long-chain fatty aldehyde + H2O2</text>
        <dbReference type="Rhea" id="RHEA:22756"/>
        <dbReference type="ChEBI" id="CHEBI:15379"/>
        <dbReference type="ChEBI" id="CHEBI:16240"/>
        <dbReference type="ChEBI" id="CHEBI:17176"/>
        <dbReference type="ChEBI" id="CHEBI:77396"/>
        <dbReference type="EC" id="1.1.3.20"/>
    </reaction>
</comment>
<dbReference type="Gene3D" id="3.50.50.60">
    <property type="entry name" value="FAD/NAD(P)-binding domain"/>
    <property type="match status" value="2"/>
</dbReference>
<name>A0AA40ABF6_9PEZI</name>
<dbReference type="PANTHER" id="PTHR46056">
    <property type="entry name" value="LONG-CHAIN-ALCOHOL OXIDASE"/>
    <property type="match status" value="1"/>
</dbReference>
<dbReference type="InterPro" id="IPR000172">
    <property type="entry name" value="GMC_OxRdtase_N"/>
</dbReference>
<evidence type="ECO:0000256" key="3">
    <source>
        <dbReference type="ARBA" id="ARBA00004370"/>
    </source>
</evidence>
<dbReference type="GO" id="GO:0050660">
    <property type="term" value="F:flavin adenine dinucleotide binding"/>
    <property type="evidence" value="ECO:0007669"/>
    <property type="project" value="InterPro"/>
</dbReference>
<dbReference type="AlphaFoldDB" id="A0AA40ABF6"/>
<evidence type="ECO:0000256" key="7">
    <source>
        <dbReference type="ARBA" id="ARBA00022692"/>
    </source>
</evidence>
<dbReference type="GO" id="GO:0046577">
    <property type="term" value="F:long-chain-alcohol oxidase activity"/>
    <property type="evidence" value="ECO:0007669"/>
    <property type="project" value="UniProtKB-EC"/>
</dbReference>
<evidence type="ECO:0000313" key="16">
    <source>
        <dbReference type="EMBL" id="KAK0712793.1"/>
    </source>
</evidence>
<evidence type="ECO:0000256" key="9">
    <source>
        <dbReference type="ARBA" id="ARBA00022989"/>
    </source>
</evidence>
<reference evidence="16" key="1">
    <citation type="submission" date="2023-06" db="EMBL/GenBank/DDBJ databases">
        <title>Genome-scale phylogeny and comparative genomics of the fungal order Sordariales.</title>
        <authorList>
            <consortium name="Lawrence Berkeley National Laboratory"/>
            <person name="Hensen N."/>
            <person name="Bonometti L."/>
            <person name="Westerberg I."/>
            <person name="Brannstrom I.O."/>
            <person name="Guillou S."/>
            <person name="Cros-Aarteil S."/>
            <person name="Calhoun S."/>
            <person name="Haridas S."/>
            <person name="Kuo A."/>
            <person name="Mondo S."/>
            <person name="Pangilinan J."/>
            <person name="Riley R."/>
            <person name="LaButti K."/>
            <person name="Andreopoulos B."/>
            <person name="Lipzen A."/>
            <person name="Chen C."/>
            <person name="Yanf M."/>
            <person name="Daum C."/>
            <person name="Ng V."/>
            <person name="Clum A."/>
            <person name="Steindorff A."/>
            <person name="Ohm R."/>
            <person name="Martin F."/>
            <person name="Silar P."/>
            <person name="Natvig D."/>
            <person name="Lalanne C."/>
            <person name="Gautier V."/>
            <person name="Ament-velasquez S.L."/>
            <person name="Kruys A."/>
            <person name="Hutchinson M.I."/>
            <person name="Powell A.J."/>
            <person name="Barry K."/>
            <person name="Miller A.N."/>
            <person name="Grigoriev I.V."/>
            <person name="Debuchy R."/>
            <person name="Gladieux P."/>
            <person name="Thoren M.H."/>
            <person name="Johannesson H."/>
        </authorList>
    </citation>
    <scope>NUCLEOTIDE SEQUENCE</scope>
    <source>
        <strain evidence="16">SMH2392-1A</strain>
    </source>
</reference>
<dbReference type="PANTHER" id="PTHR46056:SF12">
    <property type="entry name" value="LONG-CHAIN-ALCOHOL OXIDASE"/>
    <property type="match status" value="1"/>
</dbReference>
<evidence type="ECO:0000256" key="13">
    <source>
        <dbReference type="PIRSR" id="PIRSR028937-1"/>
    </source>
</evidence>
<keyword evidence="10 12" id="KW-0560">Oxidoreductase</keyword>
<feature type="domain" description="Glucose-methanol-choline oxidoreductase N-terminal" evidence="14">
    <location>
        <begin position="284"/>
        <end position="501"/>
    </location>
</feature>
<evidence type="ECO:0000256" key="10">
    <source>
        <dbReference type="ARBA" id="ARBA00023002"/>
    </source>
</evidence>
<dbReference type="GO" id="GO:0016020">
    <property type="term" value="C:membrane"/>
    <property type="evidence" value="ECO:0007669"/>
    <property type="project" value="UniProtKB-SubCell"/>
</dbReference>
<protein>
    <recommendedName>
        <fullName evidence="5 12">Long-chain-alcohol oxidase</fullName>
        <ecNumber evidence="5 12">1.1.3.20</ecNumber>
    </recommendedName>
</protein>
<keyword evidence="17" id="KW-1185">Reference proteome</keyword>
<keyword evidence="11" id="KW-0472">Membrane</keyword>
<evidence type="ECO:0000256" key="12">
    <source>
        <dbReference type="PIRNR" id="PIRNR028937"/>
    </source>
</evidence>
<evidence type="ECO:0000256" key="11">
    <source>
        <dbReference type="ARBA" id="ARBA00023136"/>
    </source>
</evidence>
<dbReference type="Proteomes" id="UP001172101">
    <property type="component" value="Unassembled WGS sequence"/>
</dbReference>
<dbReference type="RefSeq" id="XP_060294116.1">
    <property type="nucleotide sequence ID" value="XM_060447103.1"/>
</dbReference>
<dbReference type="EC" id="1.1.3.20" evidence="5 12"/>
<gene>
    <name evidence="16" type="ORF">B0T26DRAFT_803774</name>
</gene>
<dbReference type="EMBL" id="JAUIRO010000005">
    <property type="protein sequence ID" value="KAK0712793.1"/>
    <property type="molecule type" value="Genomic_DNA"/>
</dbReference>
<keyword evidence="6" id="KW-0285">Flavoprotein</keyword>
<comment type="subcellular location">
    <subcellularLocation>
        <location evidence="3">Membrane</location>
    </subcellularLocation>
</comment>
<evidence type="ECO:0000256" key="5">
    <source>
        <dbReference type="ARBA" id="ARBA00013125"/>
    </source>
</evidence>
<evidence type="ECO:0000313" key="17">
    <source>
        <dbReference type="Proteomes" id="UP001172101"/>
    </source>
</evidence>
<proteinExistence type="inferred from homology"/>
<keyword evidence="8" id="KW-0274">FAD</keyword>
<evidence type="ECO:0000256" key="4">
    <source>
        <dbReference type="ARBA" id="ARBA00010790"/>
    </source>
</evidence>
<sequence>MAAELDVSLLTAPRPVGLSQSPTSDGFSERQWKILMAFMNTVIPAIQFQNLLTEPASLSVVALSEDEYSRTVSQLAVTALPHVSPEVLEAYLAERPADSEAFAEVLRAVLSQVPQAKRKQLQLLLSILSTCAGSLILTGYKSPITQLPAADRIKILHRWRTSSLWAVRSLFKTMTTLGKLVFMRTSATFDRVTGFPSVPPSWKATPSYPYEFLQFQPPTSPSRKGGVVEIDTDVAIVGSGCGAGVCAWRLAKSAGPSVRVLVLEKGHHFDASCFPMSQKYALSNLYEAGGVIESDDGSMTVTAGSCFGGGGTVNWSAGLQTQDFVRSEWAKERNLPFFESPEFQASLDMVCESMGVLADNLKPNHGNHTLLDGAAKLGYRAKIVPQNCGNTEHHDGHCTLGCWHGEKKGPVNGWFPEAAKNGVKFAEGMTVDRVLFEQVRGKKVAKGVTGMWTAKGSSEKIRVVVKAKKVIVSGGSLWSPIVLMNSGLKNPHIGKNLYLHPTNFVAAVFDEEVKPWEGGSLTSVVGSFENLDGKGHGVKLEAMSMMPSFCMPFLPWASGPEYKLLASKYRHMNVFIAICRDRDTGHVYRDPEAGVPRIAYSPSDFDRAHNLAGMVSLAKILRAQGAREIHPCVPGFPPFIRSIINRTHSDDAVDAANADADKAAAATSTAHETADDDTESDDAAFAAWLRAFEEFGNKPPVTPFASAHQMGSCRMSARERDGVVDPRGRVWGTQGLYVADASVFPSASGVNPMVTVMAVADWIARGVCEDLAADAAAGPSSRL</sequence>
<evidence type="ECO:0000256" key="1">
    <source>
        <dbReference type="ARBA" id="ARBA00000920"/>
    </source>
</evidence>
<dbReference type="PIRSF" id="PIRSF028937">
    <property type="entry name" value="Lg_Ch_AO"/>
    <property type="match status" value="1"/>
</dbReference>
<dbReference type="GeneID" id="85330373"/>
<organism evidence="16 17">
    <name type="scientific">Lasiosphaeria miniovina</name>
    <dbReference type="NCBI Taxonomy" id="1954250"/>
    <lineage>
        <taxon>Eukaryota</taxon>
        <taxon>Fungi</taxon>
        <taxon>Dikarya</taxon>
        <taxon>Ascomycota</taxon>
        <taxon>Pezizomycotina</taxon>
        <taxon>Sordariomycetes</taxon>
        <taxon>Sordariomycetidae</taxon>
        <taxon>Sordariales</taxon>
        <taxon>Lasiosphaeriaceae</taxon>
        <taxon>Lasiosphaeria</taxon>
    </lineage>
</organism>
<dbReference type="InterPro" id="IPR036188">
    <property type="entry name" value="FAD/NAD-bd_sf"/>
</dbReference>
<comment type="function">
    <text evidence="2">Long-chain fatty alcohol oxidase involved in the omega-oxidation pathway of lipid degradation.</text>
</comment>
<dbReference type="Pfam" id="PF13450">
    <property type="entry name" value="NAD_binding_8"/>
    <property type="match status" value="1"/>
</dbReference>
<dbReference type="SUPFAM" id="SSF51905">
    <property type="entry name" value="FAD/NAD(P)-binding domain"/>
    <property type="match status" value="1"/>
</dbReference>
<dbReference type="Pfam" id="PF00732">
    <property type="entry name" value="GMC_oxred_N"/>
    <property type="match status" value="1"/>
</dbReference>
<dbReference type="InterPro" id="IPR007867">
    <property type="entry name" value="GMC_OxRtase_C"/>
</dbReference>
<evidence type="ECO:0000256" key="2">
    <source>
        <dbReference type="ARBA" id="ARBA00003842"/>
    </source>
</evidence>
<dbReference type="Pfam" id="PF05199">
    <property type="entry name" value="GMC_oxred_C"/>
    <property type="match status" value="1"/>
</dbReference>
<evidence type="ECO:0000256" key="6">
    <source>
        <dbReference type="ARBA" id="ARBA00022630"/>
    </source>
</evidence>
<keyword evidence="9" id="KW-1133">Transmembrane helix</keyword>
<evidence type="ECO:0000256" key="8">
    <source>
        <dbReference type="ARBA" id="ARBA00022827"/>
    </source>
</evidence>